<dbReference type="Pfam" id="PF18710">
    <property type="entry name" value="ComR_TPR"/>
    <property type="match status" value="1"/>
</dbReference>
<sequence>MIIELYFHCIHFKDYDEQLFMTLSDKVIEQVDYSVDVELFLLIKVLLVAISVFIEYDNYDRLIGAVKVANLIMQTNQDFQKKPAVDVFEGKYWLFSQGDVNRAEQKYLDGAQSVSYTHLDVYKRQLLRWARFIYTVLNLSLIHI</sequence>
<proteinExistence type="predicted"/>
<reference evidence="2" key="1">
    <citation type="submission" date="2017-05" db="EMBL/GenBank/DDBJ databases">
        <title>The Genome Sequence of Enterococcus sp. 9E7_DIV0242.</title>
        <authorList>
            <consortium name="The Broad Institute Genomics Platform"/>
            <consortium name="The Broad Institute Genomic Center for Infectious Diseases"/>
            <person name="Earl A."/>
            <person name="Manson A."/>
            <person name="Schwartman J."/>
            <person name="Gilmore M."/>
            <person name="Abouelleil A."/>
            <person name="Cao P."/>
            <person name="Chapman S."/>
            <person name="Cusick C."/>
            <person name="Shea T."/>
            <person name="Young S."/>
            <person name="Neafsey D."/>
            <person name="Nusbaum C."/>
            <person name="Birren B."/>
        </authorList>
    </citation>
    <scope>NUCLEOTIDE SEQUENCE [LARGE SCALE GENOMIC DNA]</scope>
    <source>
        <strain evidence="2">9E7_DIV0242</strain>
    </source>
</reference>
<evidence type="ECO:0000313" key="2">
    <source>
        <dbReference type="EMBL" id="OTP14394.1"/>
    </source>
</evidence>
<evidence type="ECO:0000259" key="1">
    <source>
        <dbReference type="Pfam" id="PF18710"/>
    </source>
</evidence>
<comment type="caution">
    <text evidence="2">The sequence shown here is derived from an EMBL/GenBank/DDBJ whole genome shotgun (WGS) entry which is preliminary data.</text>
</comment>
<accession>A0A242K5G9</accession>
<dbReference type="AlphaFoldDB" id="A0A242K5G9"/>
<dbReference type="EMBL" id="NGMM01000004">
    <property type="protein sequence ID" value="OTP14394.1"/>
    <property type="molecule type" value="Genomic_DNA"/>
</dbReference>
<protein>
    <recommendedName>
        <fullName evidence="1">ComR tetratricopeptide domain-containing protein</fullName>
    </recommendedName>
</protein>
<gene>
    <name evidence="2" type="ORF">A5888_002495</name>
</gene>
<feature type="domain" description="ComR tetratricopeptide" evidence="1">
    <location>
        <begin position="1"/>
        <end position="108"/>
    </location>
</feature>
<organism evidence="2">
    <name type="scientific">Candidatus Enterococcus clewellii</name>
    <dbReference type="NCBI Taxonomy" id="1834193"/>
    <lineage>
        <taxon>Bacteria</taxon>
        <taxon>Bacillati</taxon>
        <taxon>Bacillota</taxon>
        <taxon>Bacilli</taxon>
        <taxon>Lactobacillales</taxon>
        <taxon>Enterococcaceae</taxon>
        <taxon>Enterococcus</taxon>
    </lineage>
</organism>
<dbReference type="InterPro" id="IPR040799">
    <property type="entry name" value="ComR_TPR"/>
</dbReference>
<name>A0A242K5G9_9ENTE</name>